<organism evidence="2 3">
    <name type="scientific">Bondarzewia mesenterica</name>
    <dbReference type="NCBI Taxonomy" id="1095465"/>
    <lineage>
        <taxon>Eukaryota</taxon>
        <taxon>Fungi</taxon>
        <taxon>Dikarya</taxon>
        <taxon>Basidiomycota</taxon>
        <taxon>Agaricomycotina</taxon>
        <taxon>Agaricomycetes</taxon>
        <taxon>Russulales</taxon>
        <taxon>Bondarzewiaceae</taxon>
        <taxon>Bondarzewia</taxon>
    </lineage>
</organism>
<dbReference type="OrthoDB" id="201213at2759"/>
<accession>A0A4S4M0I4</accession>
<dbReference type="EMBL" id="SGPL01000073">
    <property type="protein sequence ID" value="THH18529.1"/>
    <property type="molecule type" value="Genomic_DNA"/>
</dbReference>
<gene>
    <name evidence="2" type="ORF">EW146_g2468</name>
</gene>
<dbReference type="PANTHER" id="PTHR46194:SF1">
    <property type="entry name" value="PEPTIDYL-TRNA HYDROLASE PTRHD1-RELATED"/>
    <property type="match status" value="1"/>
</dbReference>
<name>A0A4S4M0I4_9AGAM</name>
<evidence type="ECO:0000313" key="3">
    <source>
        <dbReference type="Proteomes" id="UP000310158"/>
    </source>
</evidence>
<dbReference type="InterPro" id="IPR042237">
    <property type="entry name" value="PTRHD1"/>
</dbReference>
<reference evidence="2 3" key="1">
    <citation type="submission" date="2019-02" db="EMBL/GenBank/DDBJ databases">
        <title>Genome sequencing of the rare red list fungi Bondarzewia mesenterica.</title>
        <authorList>
            <person name="Buettner E."/>
            <person name="Kellner H."/>
        </authorList>
    </citation>
    <scope>NUCLEOTIDE SEQUENCE [LARGE SCALE GENOMIC DNA]</scope>
    <source>
        <strain evidence="2 3">DSM 108281</strain>
    </source>
</reference>
<dbReference type="Proteomes" id="UP000310158">
    <property type="component" value="Unassembled WGS sequence"/>
</dbReference>
<dbReference type="AlphaFoldDB" id="A0A4S4M0I4"/>
<dbReference type="PANTHER" id="PTHR46194">
    <property type="entry name" value="PEPTIDYL-TRNA HYDROLASE PTRHD1-RELATED"/>
    <property type="match status" value="1"/>
</dbReference>
<keyword evidence="3" id="KW-1185">Reference proteome</keyword>
<evidence type="ECO:0000313" key="2">
    <source>
        <dbReference type="EMBL" id="THH18529.1"/>
    </source>
</evidence>
<protein>
    <submittedName>
        <fullName evidence="2">Uncharacterized protein</fullName>
    </submittedName>
</protein>
<evidence type="ECO:0000256" key="1">
    <source>
        <dbReference type="SAM" id="MobiDB-lite"/>
    </source>
</evidence>
<comment type="caution">
    <text evidence="2">The sequence shown here is derived from an EMBL/GenBank/DDBJ whole genome shotgun (WGS) entry which is preliminary data.</text>
</comment>
<dbReference type="SUPFAM" id="SSF102462">
    <property type="entry name" value="Peptidyl-tRNA hydrolase II"/>
    <property type="match status" value="1"/>
</dbReference>
<dbReference type="InterPro" id="IPR023476">
    <property type="entry name" value="Pep_tRNA_hydro_II_dom_sf"/>
</dbReference>
<sequence>MEKFSETSSTKQDASPVASETTEAKQQPLVMQIVVRRDLLDVGSRSLSRSQSLDYSSLMLQAEGWGVGPLMAQAAHATAAVLHETREHPETVEYLNDLKNMRSATGQLSLLTADVALTLHTLFARSDVLGGNAREISSRTIQCGSSGALPSVDRAARKCADLPGSGAQ</sequence>
<feature type="region of interest" description="Disordered" evidence="1">
    <location>
        <begin position="1"/>
        <end position="24"/>
    </location>
</feature>
<proteinExistence type="predicted"/>